<dbReference type="GO" id="GO:0046872">
    <property type="term" value="F:metal ion binding"/>
    <property type="evidence" value="ECO:0007669"/>
    <property type="project" value="UniProtKB-KW"/>
</dbReference>
<dbReference type="STRING" id="1618671.UY67_C0029G0025"/>
<keyword evidence="2" id="KW-0408">Iron</keyword>
<dbReference type="SUPFAM" id="SSF56420">
    <property type="entry name" value="Peptide deformylase"/>
    <property type="match status" value="1"/>
</dbReference>
<accession>A0A0G1WWY5</accession>
<dbReference type="PANTHER" id="PTHR10458:SF22">
    <property type="entry name" value="PEPTIDE DEFORMYLASE"/>
    <property type="match status" value="1"/>
</dbReference>
<comment type="function">
    <text evidence="2">Removes the formyl group from the N-terminal Met of newly synthesized proteins. Requires at least a dipeptide for an efficient rate of reaction. N-terminal L-methionine is a prerequisite for activity but the enzyme has broad specificity at other positions.</text>
</comment>
<protein>
    <recommendedName>
        <fullName evidence="2">Peptide deformylase</fullName>
        <shortName evidence="2">PDF</shortName>
        <ecNumber evidence="2">3.5.1.88</ecNumber>
    </recommendedName>
    <alternativeName>
        <fullName evidence="2">Polypeptide deformylase</fullName>
    </alternativeName>
</protein>
<dbReference type="Gene3D" id="3.90.45.10">
    <property type="entry name" value="Peptide deformylase"/>
    <property type="match status" value="1"/>
</dbReference>
<feature type="active site" evidence="2">
    <location>
        <position position="173"/>
    </location>
</feature>
<reference evidence="4 5" key="1">
    <citation type="journal article" date="2015" name="Nature">
        <title>rRNA introns, odd ribosomes, and small enigmatic genomes across a large radiation of phyla.</title>
        <authorList>
            <person name="Brown C.T."/>
            <person name="Hug L.A."/>
            <person name="Thomas B.C."/>
            <person name="Sharon I."/>
            <person name="Castelle C.J."/>
            <person name="Singh A."/>
            <person name="Wilkins M.J."/>
            <person name="Williams K.H."/>
            <person name="Banfield J.F."/>
        </authorList>
    </citation>
    <scope>NUCLEOTIDE SEQUENCE [LARGE SCALE GENOMIC DNA]</scope>
</reference>
<dbReference type="HAMAP" id="MF_00163">
    <property type="entry name" value="Pep_deformylase"/>
    <property type="match status" value="1"/>
</dbReference>
<comment type="catalytic activity">
    <reaction evidence="2">
        <text>N-terminal N-formyl-L-methionyl-[peptide] + H2O = N-terminal L-methionyl-[peptide] + formate</text>
        <dbReference type="Rhea" id="RHEA:24420"/>
        <dbReference type="Rhea" id="RHEA-COMP:10639"/>
        <dbReference type="Rhea" id="RHEA-COMP:10640"/>
        <dbReference type="ChEBI" id="CHEBI:15377"/>
        <dbReference type="ChEBI" id="CHEBI:15740"/>
        <dbReference type="ChEBI" id="CHEBI:49298"/>
        <dbReference type="ChEBI" id="CHEBI:64731"/>
        <dbReference type="EC" id="3.5.1.88"/>
    </reaction>
</comment>
<evidence type="ECO:0000256" key="2">
    <source>
        <dbReference type="HAMAP-Rule" id="MF_00163"/>
    </source>
</evidence>
<gene>
    <name evidence="2" type="primary">def</name>
    <name evidence="4" type="ORF">UY67_C0029G0025</name>
</gene>
<comment type="caution">
    <text evidence="4">The sequence shown here is derived from an EMBL/GenBank/DDBJ whole genome shotgun (WGS) entry which is preliminary data.</text>
</comment>
<sequence>MHRIVPENENPLLRKVAHAIPIGDIGSPKIKKLISEMKALLAKEKYGVALAAPQVGESLQLFIVSGKAISHNKHADKKTAIKDGKDREATPRGLNVPIPSQQDEVEADLVYINPELIKVSRGKKDKHEGCLSVRGMWGLVPRAEKATIKAHDEHGKRITRGASGFLAHVFQHETDHLHGILYTDKATEVYEEEPDEKQN</sequence>
<feature type="binding site" evidence="2">
    <location>
        <position position="176"/>
    </location>
    <ligand>
        <name>Fe cation</name>
        <dbReference type="ChEBI" id="CHEBI:24875"/>
    </ligand>
</feature>
<name>A0A0G1WWY5_9BACT</name>
<dbReference type="PIRSF" id="PIRSF004749">
    <property type="entry name" value="Pep_def"/>
    <property type="match status" value="1"/>
</dbReference>
<comment type="similarity">
    <text evidence="1 2">Belongs to the polypeptide deformylase family.</text>
</comment>
<dbReference type="EMBL" id="LCQW01000029">
    <property type="protein sequence ID" value="KKW23065.1"/>
    <property type="molecule type" value="Genomic_DNA"/>
</dbReference>
<keyword evidence="2" id="KW-0648">Protein biosynthesis</keyword>
<dbReference type="AlphaFoldDB" id="A0A0G1WWY5"/>
<dbReference type="InterPro" id="IPR036821">
    <property type="entry name" value="Peptide_deformylase_sf"/>
</dbReference>
<dbReference type="EC" id="3.5.1.88" evidence="2"/>
<feature type="binding site" evidence="2">
    <location>
        <position position="130"/>
    </location>
    <ligand>
        <name>Fe cation</name>
        <dbReference type="ChEBI" id="CHEBI:24875"/>
    </ligand>
</feature>
<organism evidence="4 5">
    <name type="scientific">Candidatus Kaiserbacteria bacterium GW2011_GWA2_52_12</name>
    <dbReference type="NCBI Taxonomy" id="1618671"/>
    <lineage>
        <taxon>Bacteria</taxon>
        <taxon>Candidatus Kaiseribacteriota</taxon>
    </lineage>
</organism>
<evidence type="ECO:0000256" key="3">
    <source>
        <dbReference type="SAM" id="MobiDB-lite"/>
    </source>
</evidence>
<dbReference type="PRINTS" id="PR01576">
    <property type="entry name" value="PDEFORMYLASE"/>
</dbReference>
<dbReference type="Pfam" id="PF01327">
    <property type="entry name" value="Pep_deformylase"/>
    <property type="match status" value="1"/>
</dbReference>
<evidence type="ECO:0000313" key="4">
    <source>
        <dbReference type="EMBL" id="KKW23065.1"/>
    </source>
</evidence>
<dbReference type="GO" id="GO:0006412">
    <property type="term" value="P:translation"/>
    <property type="evidence" value="ECO:0007669"/>
    <property type="project" value="UniProtKB-UniRule"/>
</dbReference>
<comment type="cofactor">
    <cofactor evidence="2">
        <name>Fe(2+)</name>
        <dbReference type="ChEBI" id="CHEBI:29033"/>
    </cofactor>
    <text evidence="2">Binds 1 Fe(2+) ion.</text>
</comment>
<evidence type="ECO:0000313" key="5">
    <source>
        <dbReference type="Proteomes" id="UP000034273"/>
    </source>
</evidence>
<dbReference type="PANTHER" id="PTHR10458">
    <property type="entry name" value="PEPTIDE DEFORMYLASE"/>
    <property type="match status" value="1"/>
</dbReference>
<feature type="compositionally biased region" description="Basic and acidic residues" evidence="3">
    <location>
        <begin position="77"/>
        <end position="90"/>
    </location>
</feature>
<feature type="region of interest" description="Disordered" evidence="3">
    <location>
        <begin position="73"/>
        <end position="93"/>
    </location>
</feature>
<dbReference type="CDD" id="cd00487">
    <property type="entry name" value="Pep_deformylase"/>
    <property type="match status" value="1"/>
</dbReference>
<keyword evidence="2" id="KW-0479">Metal-binding</keyword>
<keyword evidence="2" id="KW-0378">Hydrolase</keyword>
<evidence type="ECO:0000256" key="1">
    <source>
        <dbReference type="ARBA" id="ARBA00010759"/>
    </source>
</evidence>
<dbReference type="InterPro" id="IPR023635">
    <property type="entry name" value="Peptide_deformylase"/>
</dbReference>
<dbReference type="Proteomes" id="UP000034273">
    <property type="component" value="Unassembled WGS sequence"/>
</dbReference>
<feature type="binding site" evidence="2">
    <location>
        <position position="172"/>
    </location>
    <ligand>
        <name>Fe cation</name>
        <dbReference type="ChEBI" id="CHEBI:24875"/>
    </ligand>
</feature>
<dbReference type="GO" id="GO:0042586">
    <property type="term" value="F:peptide deformylase activity"/>
    <property type="evidence" value="ECO:0007669"/>
    <property type="project" value="UniProtKB-UniRule"/>
</dbReference>
<proteinExistence type="inferred from homology"/>